<dbReference type="EMBL" id="JAWDJX010000001">
    <property type="protein sequence ID" value="KAK3059064.1"/>
    <property type="molecule type" value="Genomic_DNA"/>
</dbReference>
<protein>
    <submittedName>
        <fullName evidence="1">Uncharacterized protein</fullName>
    </submittedName>
</protein>
<evidence type="ECO:0000313" key="2">
    <source>
        <dbReference type="Proteomes" id="UP001271007"/>
    </source>
</evidence>
<sequence length="256" mass="28954">MPPRKSLLVMFGCVVGKLGKLRQEILLHATKHPDVKFTPTLLNALTQMHFPDFDDTSQYSLLDCRRTEADIQLLIHQAQKAQPTTLELCATAAPTTTSAPIGVDNDDGELLESFSKARVRVTRLLTEGEHEVQSQLNPNSTQYLARDDNEPVDTRLKPLCTDPAKRKRKHSSFSYKDISPDLLQAEIRKTLFEDEDDTEVGVFRTHPQFGELKVSLLDSRDLETALLAQWPNLCASSGHYYHFFARTIKSTPFKDE</sequence>
<gene>
    <name evidence="1" type="ORF">LTR09_000630</name>
</gene>
<reference evidence="1" key="1">
    <citation type="submission" date="2023-04" db="EMBL/GenBank/DDBJ databases">
        <title>Black Yeasts Isolated from many extreme environments.</title>
        <authorList>
            <person name="Coleine C."/>
            <person name="Stajich J.E."/>
            <person name="Selbmann L."/>
        </authorList>
    </citation>
    <scope>NUCLEOTIDE SEQUENCE</scope>
    <source>
        <strain evidence="1">CCFEE 5312</strain>
    </source>
</reference>
<comment type="caution">
    <text evidence="1">The sequence shown here is derived from an EMBL/GenBank/DDBJ whole genome shotgun (WGS) entry which is preliminary data.</text>
</comment>
<evidence type="ECO:0000313" key="1">
    <source>
        <dbReference type="EMBL" id="KAK3059064.1"/>
    </source>
</evidence>
<accession>A0AAJ0GK58</accession>
<organism evidence="1 2">
    <name type="scientific">Extremus antarcticus</name>
    <dbReference type="NCBI Taxonomy" id="702011"/>
    <lineage>
        <taxon>Eukaryota</taxon>
        <taxon>Fungi</taxon>
        <taxon>Dikarya</taxon>
        <taxon>Ascomycota</taxon>
        <taxon>Pezizomycotina</taxon>
        <taxon>Dothideomycetes</taxon>
        <taxon>Dothideomycetidae</taxon>
        <taxon>Mycosphaerellales</taxon>
        <taxon>Extremaceae</taxon>
        <taxon>Extremus</taxon>
    </lineage>
</organism>
<proteinExistence type="predicted"/>
<dbReference type="AlphaFoldDB" id="A0AAJ0GK58"/>
<keyword evidence="2" id="KW-1185">Reference proteome</keyword>
<dbReference type="Proteomes" id="UP001271007">
    <property type="component" value="Unassembled WGS sequence"/>
</dbReference>
<name>A0AAJ0GK58_9PEZI</name>